<dbReference type="Gene3D" id="3.40.50.300">
    <property type="entry name" value="P-loop containing nucleotide triphosphate hydrolases"/>
    <property type="match status" value="1"/>
</dbReference>
<dbReference type="PRINTS" id="PR00449">
    <property type="entry name" value="RASTRNSFRMNG"/>
</dbReference>
<keyword evidence="2" id="KW-0547">Nucleotide-binding</keyword>
<dbReference type="OrthoDB" id="63533at2759"/>
<evidence type="ECO:0000313" key="3">
    <source>
        <dbReference type="EMBL" id="OWF50175.1"/>
    </source>
</evidence>
<dbReference type="GO" id="GO:0003924">
    <property type="term" value="F:GTPase activity"/>
    <property type="evidence" value="ECO:0007669"/>
    <property type="project" value="InterPro"/>
</dbReference>
<proteinExistence type="inferred from homology"/>
<keyword evidence="4" id="KW-1185">Reference proteome</keyword>
<dbReference type="SMART" id="SM00175">
    <property type="entry name" value="RAB"/>
    <property type="match status" value="1"/>
</dbReference>
<dbReference type="Proteomes" id="UP000242188">
    <property type="component" value="Unassembled WGS sequence"/>
</dbReference>
<dbReference type="STRING" id="6573.A0A210QN87"/>
<dbReference type="SMART" id="SM00174">
    <property type="entry name" value="RHO"/>
    <property type="match status" value="1"/>
</dbReference>
<accession>A0A210QN87</accession>
<dbReference type="CDD" id="cd00154">
    <property type="entry name" value="Rab"/>
    <property type="match status" value="1"/>
</dbReference>
<evidence type="ECO:0000313" key="4">
    <source>
        <dbReference type="Proteomes" id="UP000242188"/>
    </source>
</evidence>
<evidence type="ECO:0000256" key="2">
    <source>
        <dbReference type="ARBA" id="ARBA00022741"/>
    </source>
</evidence>
<dbReference type="SMART" id="SM00173">
    <property type="entry name" value="RAS"/>
    <property type="match status" value="1"/>
</dbReference>
<dbReference type="PROSITE" id="PS51421">
    <property type="entry name" value="RAS"/>
    <property type="match status" value="1"/>
</dbReference>
<dbReference type="InterPro" id="IPR027417">
    <property type="entry name" value="P-loop_NTPase"/>
</dbReference>
<dbReference type="SMART" id="SM00176">
    <property type="entry name" value="RAN"/>
    <property type="match status" value="1"/>
</dbReference>
<dbReference type="Pfam" id="PF00071">
    <property type="entry name" value="Ras"/>
    <property type="match status" value="1"/>
</dbReference>
<comment type="caution">
    <text evidence="3">The sequence shown here is derived from an EMBL/GenBank/DDBJ whole genome shotgun (WGS) entry which is preliminary data.</text>
</comment>
<dbReference type="InterPro" id="IPR001806">
    <property type="entry name" value="Small_GTPase"/>
</dbReference>
<dbReference type="InterPro" id="IPR005225">
    <property type="entry name" value="Small_GTP-bd"/>
</dbReference>
<sequence length="233" mass="25721">MENGTILKRDIASGIDNGNSQFVGPSYDYHEVMKVKVVTVGDMSVGKTSLAVRYAKHEFIESYNETIGASFYVRSIEVSGKTFLFQIWDTAGQERFRSLVPMYLRDAKIAILVYDVTSMDSFDAAASWLKDLLASSPSSVKIALVGNKMDLSDQRAVSVEVAKSFASQKNLAFIETSAKTGENVDTLFTMLGEMMLEDADALDRQISSDTSTSSPVVDVRNVKFPSQRRCCRS</sequence>
<name>A0A210QN87_MIZYE</name>
<dbReference type="GO" id="GO:0005525">
    <property type="term" value="F:GTP binding"/>
    <property type="evidence" value="ECO:0007669"/>
    <property type="project" value="InterPro"/>
</dbReference>
<dbReference type="PROSITE" id="PS51419">
    <property type="entry name" value="RAB"/>
    <property type="match status" value="1"/>
</dbReference>
<gene>
    <name evidence="3" type="ORF">KP79_PYT24508</name>
</gene>
<dbReference type="FunFam" id="3.40.50.300:FF:000823">
    <property type="entry name" value="Small GTPase RAB, putative"/>
    <property type="match status" value="1"/>
</dbReference>
<protein>
    <submittedName>
        <fullName evidence="3">Ras-related protein Rab-5C</fullName>
    </submittedName>
</protein>
<dbReference type="PROSITE" id="PS51420">
    <property type="entry name" value="RHO"/>
    <property type="match status" value="1"/>
</dbReference>
<dbReference type="EMBL" id="NEDP02002754">
    <property type="protein sequence ID" value="OWF50175.1"/>
    <property type="molecule type" value="Genomic_DNA"/>
</dbReference>
<dbReference type="NCBIfam" id="TIGR00231">
    <property type="entry name" value="small_GTP"/>
    <property type="match status" value="1"/>
</dbReference>
<organism evidence="3 4">
    <name type="scientific">Mizuhopecten yessoensis</name>
    <name type="common">Japanese scallop</name>
    <name type="synonym">Patinopecten yessoensis</name>
    <dbReference type="NCBI Taxonomy" id="6573"/>
    <lineage>
        <taxon>Eukaryota</taxon>
        <taxon>Metazoa</taxon>
        <taxon>Spiralia</taxon>
        <taxon>Lophotrochozoa</taxon>
        <taxon>Mollusca</taxon>
        <taxon>Bivalvia</taxon>
        <taxon>Autobranchia</taxon>
        <taxon>Pteriomorphia</taxon>
        <taxon>Pectinida</taxon>
        <taxon>Pectinoidea</taxon>
        <taxon>Pectinidae</taxon>
        <taxon>Mizuhopecten</taxon>
    </lineage>
</organism>
<dbReference type="PANTHER" id="PTHR47978">
    <property type="match status" value="1"/>
</dbReference>
<evidence type="ECO:0000256" key="1">
    <source>
        <dbReference type="ARBA" id="ARBA00006270"/>
    </source>
</evidence>
<dbReference type="AlphaFoldDB" id="A0A210QN87"/>
<comment type="similarity">
    <text evidence="1">Belongs to the small GTPase superfamily. Rab family.</text>
</comment>
<reference evidence="3 4" key="1">
    <citation type="journal article" date="2017" name="Nat. Ecol. Evol.">
        <title>Scallop genome provides insights into evolution of bilaterian karyotype and development.</title>
        <authorList>
            <person name="Wang S."/>
            <person name="Zhang J."/>
            <person name="Jiao W."/>
            <person name="Li J."/>
            <person name="Xun X."/>
            <person name="Sun Y."/>
            <person name="Guo X."/>
            <person name="Huan P."/>
            <person name="Dong B."/>
            <person name="Zhang L."/>
            <person name="Hu X."/>
            <person name="Sun X."/>
            <person name="Wang J."/>
            <person name="Zhao C."/>
            <person name="Wang Y."/>
            <person name="Wang D."/>
            <person name="Huang X."/>
            <person name="Wang R."/>
            <person name="Lv J."/>
            <person name="Li Y."/>
            <person name="Zhang Z."/>
            <person name="Liu B."/>
            <person name="Lu W."/>
            <person name="Hui Y."/>
            <person name="Liang J."/>
            <person name="Zhou Z."/>
            <person name="Hou R."/>
            <person name="Li X."/>
            <person name="Liu Y."/>
            <person name="Li H."/>
            <person name="Ning X."/>
            <person name="Lin Y."/>
            <person name="Zhao L."/>
            <person name="Xing Q."/>
            <person name="Dou J."/>
            <person name="Li Y."/>
            <person name="Mao J."/>
            <person name="Guo H."/>
            <person name="Dou H."/>
            <person name="Li T."/>
            <person name="Mu C."/>
            <person name="Jiang W."/>
            <person name="Fu Q."/>
            <person name="Fu X."/>
            <person name="Miao Y."/>
            <person name="Liu J."/>
            <person name="Yu Q."/>
            <person name="Li R."/>
            <person name="Liao H."/>
            <person name="Li X."/>
            <person name="Kong Y."/>
            <person name="Jiang Z."/>
            <person name="Chourrout D."/>
            <person name="Li R."/>
            <person name="Bao Z."/>
        </authorList>
    </citation>
    <scope>NUCLEOTIDE SEQUENCE [LARGE SCALE GENOMIC DNA]</scope>
    <source>
        <strain evidence="3 4">PY_sf001</strain>
    </source>
</reference>
<dbReference type="SUPFAM" id="SSF52540">
    <property type="entry name" value="P-loop containing nucleoside triphosphate hydrolases"/>
    <property type="match status" value="1"/>
</dbReference>